<dbReference type="InterPro" id="IPR029060">
    <property type="entry name" value="PIN-like_dom_sf"/>
</dbReference>
<name>A0A4T2BDR4_9MICO</name>
<dbReference type="GO" id="GO:0046872">
    <property type="term" value="F:metal ion binding"/>
    <property type="evidence" value="ECO:0007669"/>
    <property type="project" value="UniProtKB-KW"/>
</dbReference>
<protein>
    <submittedName>
        <fullName evidence="7">PIN domain-containing protein</fullName>
    </submittedName>
</protein>
<dbReference type="Pfam" id="PF26343">
    <property type="entry name" value="VapC50_C"/>
    <property type="match status" value="1"/>
</dbReference>
<evidence type="ECO:0000256" key="3">
    <source>
        <dbReference type="ARBA" id="ARBA00022801"/>
    </source>
</evidence>
<feature type="domain" description="VapC50 C-terminal" evidence="6">
    <location>
        <begin position="130"/>
        <end position="182"/>
    </location>
</feature>
<proteinExistence type="predicted"/>
<evidence type="ECO:0000313" key="7">
    <source>
        <dbReference type="EMBL" id="TIH29287.1"/>
    </source>
</evidence>
<evidence type="ECO:0000256" key="2">
    <source>
        <dbReference type="ARBA" id="ARBA00022723"/>
    </source>
</evidence>
<dbReference type="Pfam" id="PF13470">
    <property type="entry name" value="PIN_3"/>
    <property type="match status" value="1"/>
</dbReference>
<evidence type="ECO:0000256" key="4">
    <source>
        <dbReference type="ARBA" id="ARBA00022842"/>
    </source>
</evidence>
<comment type="caution">
    <text evidence="7">The sequence shown here is derived from an EMBL/GenBank/DDBJ whole genome shotgun (WGS) entry which is preliminary data.</text>
</comment>
<evidence type="ECO:0000259" key="6">
    <source>
        <dbReference type="Pfam" id="PF26343"/>
    </source>
</evidence>
<feature type="domain" description="PIN" evidence="5">
    <location>
        <begin position="5"/>
        <end position="112"/>
    </location>
</feature>
<dbReference type="Proteomes" id="UP000306192">
    <property type="component" value="Unassembled WGS sequence"/>
</dbReference>
<dbReference type="InterPro" id="IPR058652">
    <property type="entry name" value="VapC50_C"/>
</dbReference>
<dbReference type="SUPFAM" id="SSF88723">
    <property type="entry name" value="PIN domain-like"/>
    <property type="match status" value="1"/>
</dbReference>
<reference evidence="7 8" key="1">
    <citation type="journal article" date="2019" name="Microorganisms">
        <title>Systematic Affiliation and Genome Analysis of Subtercola vilae DB165(T) with Particular Emphasis on Cold Adaptation of an Isolate from a High-Altitude Cold Volcano Lake.</title>
        <authorList>
            <person name="Villalobos A.S."/>
            <person name="Wiese J."/>
            <person name="Imhoff J.F."/>
            <person name="Dorador C."/>
            <person name="Keller A."/>
            <person name="Hentschel U."/>
        </authorList>
    </citation>
    <scope>NUCLEOTIDE SEQUENCE [LARGE SCALE GENOMIC DNA]</scope>
    <source>
        <strain evidence="7 8">DB165</strain>
    </source>
</reference>
<evidence type="ECO:0000256" key="1">
    <source>
        <dbReference type="ARBA" id="ARBA00022722"/>
    </source>
</evidence>
<evidence type="ECO:0000259" key="5">
    <source>
        <dbReference type="Pfam" id="PF13470"/>
    </source>
</evidence>
<sequence>MTFVVVYDANVLYPSTLRDVLIRAALAGLVQARWTDQILDEVFRNLKANRPDLESAKLNRTRELMTRVVRDAMVTGYEKYIPLVQLERDRDDRHVVAAAIRAGARQIVTFNLRDFPVESLVAWKLEAVHPDDFLLEMCRHDRNEMTRVIGQVAAGWKGIRTAREVLESLERSGLPETASEMRSFVVADPTRT</sequence>
<dbReference type="GO" id="GO:0016787">
    <property type="term" value="F:hydrolase activity"/>
    <property type="evidence" value="ECO:0007669"/>
    <property type="project" value="UniProtKB-KW"/>
</dbReference>
<dbReference type="GO" id="GO:0004518">
    <property type="term" value="F:nuclease activity"/>
    <property type="evidence" value="ECO:0007669"/>
    <property type="project" value="UniProtKB-KW"/>
</dbReference>
<evidence type="ECO:0000313" key="8">
    <source>
        <dbReference type="Proteomes" id="UP000306192"/>
    </source>
</evidence>
<keyword evidence="4" id="KW-0460">Magnesium</keyword>
<gene>
    <name evidence="7" type="ORF">D4765_18040</name>
</gene>
<dbReference type="AlphaFoldDB" id="A0A4T2BDR4"/>
<dbReference type="OrthoDB" id="113459at2"/>
<dbReference type="InterPro" id="IPR002716">
    <property type="entry name" value="PIN_dom"/>
</dbReference>
<accession>A0A4T2BDR4</accession>
<dbReference type="RefSeq" id="WP_136643697.1">
    <property type="nucleotide sequence ID" value="NZ_QYRT01000062.1"/>
</dbReference>
<organism evidence="7 8">
    <name type="scientific">Subtercola vilae</name>
    <dbReference type="NCBI Taxonomy" id="2056433"/>
    <lineage>
        <taxon>Bacteria</taxon>
        <taxon>Bacillati</taxon>
        <taxon>Actinomycetota</taxon>
        <taxon>Actinomycetes</taxon>
        <taxon>Micrococcales</taxon>
        <taxon>Microbacteriaceae</taxon>
        <taxon>Subtercola</taxon>
    </lineage>
</organism>
<keyword evidence="1" id="KW-0540">Nuclease</keyword>
<dbReference type="EMBL" id="QYRT01000062">
    <property type="protein sequence ID" value="TIH29287.1"/>
    <property type="molecule type" value="Genomic_DNA"/>
</dbReference>
<keyword evidence="3" id="KW-0378">Hydrolase</keyword>
<keyword evidence="8" id="KW-1185">Reference proteome</keyword>
<keyword evidence="2" id="KW-0479">Metal-binding</keyword>